<feature type="transmembrane region" description="Helical" evidence="7">
    <location>
        <begin position="535"/>
        <end position="555"/>
    </location>
</feature>
<keyword evidence="5 7" id="KW-1133">Transmembrane helix</keyword>
<evidence type="ECO:0000256" key="5">
    <source>
        <dbReference type="ARBA" id="ARBA00022989"/>
    </source>
</evidence>
<dbReference type="SUPFAM" id="SSF52833">
    <property type="entry name" value="Thioredoxin-like"/>
    <property type="match status" value="1"/>
</dbReference>
<dbReference type="InterPro" id="IPR003834">
    <property type="entry name" value="Cyt_c_assmbl_TM_dom"/>
</dbReference>
<organism evidence="9 10">
    <name type="scientific">Erythrobacter aureus</name>
    <dbReference type="NCBI Taxonomy" id="2182384"/>
    <lineage>
        <taxon>Bacteria</taxon>
        <taxon>Pseudomonadati</taxon>
        <taxon>Pseudomonadota</taxon>
        <taxon>Alphaproteobacteria</taxon>
        <taxon>Sphingomonadales</taxon>
        <taxon>Erythrobacteraceae</taxon>
        <taxon>Erythrobacter/Porphyrobacter group</taxon>
        <taxon>Erythrobacter</taxon>
    </lineage>
</organism>
<evidence type="ECO:0000256" key="4">
    <source>
        <dbReference type="ARBA" id="ARBA00022748"/>
    </source>
</evidence>
<gene>
    <name evidence="9" type="ORF">DVR09_12930</name>
</gene>
<feature type="domain" description="Thioredoxin" evidence="8">
    <location>
        <begin position="580"/>
        <end position="709"/>
    </location>
</feature>
<proteinExistence type="predicted"/>
<feature type="transmembrane region" description="Helical" evidence="7">
    <location>
        <begin position="439"/>
        <end position="464"/>
    </location>
</feature>
<dbReference type="Gene3D" id="3.40.30.10">
    <property type="entry name" value="Glutaredoxin"/>
    <property type="match status" value="1"/>
</dbReference>
<protein>
    <submittedName>
        <fullName evidence="9">Thiol:disulfide interchange protein</fullName>
    </submittedName>
</protein>
<dbReference type="PANTHER" id="PTHR32234:SF3">
    <property type="entry name" value="SUPPRESSION OF COPPER SENSITIVITY PROTEIN"/>
    <property type="match status" value="1"/>
</dbReference>
<sequence>MGCVPRAASVIDARILERIAALVMLVALVLIAPASAQQEVRGPGSERMPVEIVAEGAPQPGETWMVALHFMPSTPEWHGYWSNPGDAGLGMELDWDLPEGWEAGEPLYPLPKRLVIGGLMNHVYEGDYAVLVPIGVPESAAVANVAPIAVMANYLACTDKICVPQQARLTLDPAQAGADPRFGAWRAAIVPQLDSSAQFEFTPTHLRVGIPIPTETALGDLHFFLGTPELGEGDRPDYTGVQTFISEGNLLVAEMAIERLAVPDNVEFAAEPRPETITGILDLGSGRGVRFTAVPGDVPLEGVKPIRGGGAEPVLWQLLIAALAGGLLLNIMPCVFPILSLKALSLAKAGGDERAARRDALAYTAGVVLACAALGAAILLLRSAGEQVGWAFQLQEPVVVVGLFLLALAITVNFLGLFEVPGMAVSGGAPSRGGSFSTGLLAAFVATPCTGPFMAIALGAALVIRPIHGLLVFVALGVGLALPFLLVGFVPAIRRYLPKPGAWMDSFRRWMALPMGLTALALAWLVWRIGGWDYLGPVLVLAVLALTGLALIGLFQRRARSGALVVFASLVAVLGIGVTLLPKPEAQAASAESLLDPIDYSEAALAEARASGRPVFIWFTADWCVTCKVNESVAIEREATRKAFEEAGVIAMRGDWTQPDEEISRMLTRQGAAGVPLYLWYEPGGEAEQLPQVLTPDLLVQKAQDSARRR</sequence>
<feature type="transmembrane region" description="Helical" evidence="7">
    <location>
        <begin position="510"/>
        <end position="529"/>
    </location>
</feature>
<dbReference type="InterPro" id="IPR035671">
    <property type="entry name" value="DsbD_gamma"/>
</dbReference>
<dbReference type="Pfam" id="PF11412">
    <property type="entry name" value="DsbD_N"/>
    <property type="match status" value="1"/>
</dbReference>
<dbReference type="PROSITE" id="PS51352">
    <property type="entry name" value="THIOREDOXIN_2"/>
    <property type="match status" value="1"/>
</dbReference>
<dbReference type="Pfam" id="PF13899">
    <property type="entry name" value="Thioredoxin_7"/>
    <property type="match status" value="1"/>
</dbReference>
<feature type="transmembrane region" description="Helical" evidence="7">
    <location>
        <begin position="562"/>
        <end position="581"/>
    </location>
</feature>
<evidence type="ECO:0000256" key="3">
    <source>
        <dbReference type="ARBA" id="ARBA00022692"/>
    </source>
</evidence>
<evidence type="ECO:0000259" key="8">
    <source>
        <dbReference type="PROSITE" id="PS51352"/>
    </source>
</evidence>
<dbReference type="InterPro" id="IPR028250">
    <property type="entry name" value="DsbDN"/>
</dbReference>
<feature type="transmembrane region" description="Helical" evidence="7">
    <location>
        <begin position="399"/>
        <end position="418"/>
    </location>
</feature>
<feature type="transmembrane region" description="Helical" evidence="7">
    <location>
        <begin position="314"/>
        <end position="339"/>
    </location>
</feature>
<evidence type="ECO:0000313" key="9">
    <source>
        <dbReference type="EMBL" id="AXK43105.1"/>
    </source>
</evidence>
<feature type="transmembrane region" description="Helical" evidence="7">
    <location>
        <begin position="470"/>
        <end position="490"/>
    </location>
</feature>
<dbReference type="EMBL" id="CP031357">
    <property type="protein sequence ID" value="AXK43105.1"/>
    <property type="molecule type" value="Genomic_DNA"/>
</dbReference>
<evidence type="ECO:0000313" key="10">
    <source>
        <dbReference type="Proteomes" id="UP000254508"/>
    </source>
</evidence>
<dbReference type="GO" id="GO:0015035">
    <property type="term" value="F:protein-disulfide reductase activity"/>
    <property type="evidence" value="ECO:0007669"/>
    <property type="project" value="TreeGrafter"/>
</dbReference>
<dbReference type="InterPro" id="IPR036249">
    <property type="entry name" value="Thioredoxin-like_sf"/>
</dbReference>
<dbReference type="KEGG" id="err:DVR09_12930"/>
<evidence type="ECO:0000256" key="1">
    <source>
        <dbReference type="ARBA" id="ARBA00004651"/>
    </source>
</evidence>
<evidence type="ECO:0000256" key="2">
    <source>
        <dbReference type="ARBA" id="ARBA00022475"/>
    </source>
</evidence>
<reference evidence="10" key="1">
    <citation type="submission" date="2018-07" db="EMBL/GenBank/DDBJ databases">
        <title>Genome sequence of Erythrobacter strain YH-07, an antagonistic bacterium isolated from Yellow Sea.</title>
        <authorList>
            <person name="Tang T."/>
            <person name="Liu Q."/>
            <person name="Sun X."/>
        </authorList>
    </citation>
    <scope>NUCLEOTIDE SEQUENCE [LARGE SCALE GENOMIC DNA]</scope>
    <source>
        <strain evidence="10">YH-07</strain>
    </source>
</reference>
<dbReference type="Proteomes" id="UP000254508">
    <property type="component" value="Chromosome"/>
</dbReference>
<dbReference type="OrthoDB" id="9811036at2"/>
<keyword evidence="4" id="KW-0201">Cytochrome c-type biogenesis</keyword>
<keyword evidence="10" id="KW-1185">Reference proteome</keyword>
<keyword evidence="6 7" id="KW-0472">Membrane</keyword>
<dbReference type="GO" id="GO:0045454">
    <property type="term" value="P:cell redox homeostasis"/>
    <property type="evidence" value="ECO:0007669"/>
    <property type="project" value="TreeGrafter"/>
</dbReference>
<dbReference type="GO" id="GO:0005886">
    <property type="term" value="C:plasma membrane"/>
    <property type="evidence" value="ECO:0007669"/>
    <property type="project" value="UniProtKB-SubCell"/>
</dbReference>
<accession>A0A345YGQ3</accession>
<dbReference type="GO" id="GO:0017004">
    <property type="term" value="P:cytochrome complex assembly"/>
    <property type="evidence" value="ECO:0007669"/>
    <property type="project" value="UniProtKB-KW"/>
</dbReference>
<dbReference type="AlphaFoldDB" id="A0A345YGQ3"/>
<dbReference type="CDD" id="cd02953">
    <property type="entry name" value="DsbDgamma"/>
    <property type="match status" value="1"/>
</dbReference>
<evidence type="ECO:0000256" key="6">
    <source>
        <dbReference type="ARBA" id="ARBA00023136"/>
    </source>
</evidence>
<dbReference type="InterPro" id="IPR013766">
    <property type="entry name" value="Thioredoxin_domain"/>
</dbReference>
<dbReference type="PANTHER" id="PTHR32234">
    <property type="entry name" value="THIOL:DISULFIDE INTERCHANGE PROTEIN DSBD"/>
    <property type="match status" value="1"/>
</dbReference>
<keyword evidence="2" id="KW-1003">Cell membrane</keyword>
<comment type="subcellular location">
    <subcellularLocation>
        <location evidence="1">Cell membrane</location>
        <topology evidence="1">Multi-pass membrane protein</topology>
    </subcellularLocation>
</comment>
<evidence type="ECO:0000256" key="7">
    <source>
        <dbReference type="SAM" id="Phobius"/>
    </source>
</evidence>
<keyword evidence="3 7" id="KW-0812">Transmembrane</keyword>
<dbReference type="Pfam" id="PF02683">
    <property type="entry name" value="DsbD_TM"/>
    <property type="match status" value="1"/>
</dbReference>
<feature type="transmembrane region" description="Helical" evidence="7">
    <location>
        <begin position="360"/>
        <end position="379"/>
    </location>
</feature>
<name>A0A345YGQ3_9SPHN</name>